<dbReference type="Gene3D" id="3.40.50.720">
    <property type="entry name" value="NAD(P)-binding Rossmann-like Domain"/>
    <property type="match status" value="1"/>
</dbReference>
<evidence type="ECO:0000256" key="3">
    <source>
        <dbReference type="ARBA" id="ARBA00023002"/>
    </source>
</evidence>
<dbReference type="PRINTS" id="PR00081">
    <property type="entry name" value="GDHRDH"/>
</dbReference>
<comment type="similarity">
    <text evidence="1">Belongs to the short-chain dehydrogenases/reductases (SDR) family.</text>
</comment>
<dbReference type="PANTHER" id="PTHR43618:SF18">
    <property type="entry name" value="SHORT CHAIN DEHYDROGENASE_REDUCTASE FAMILY (AFU_ORTHOLOGUE AFUA_5G12480)"/>
    <property type="match status" value="1"/>
</dbReference>
<evidence type="ECO:0008006" key="6">
    <source>
        <dbReference type="Google" id="ProtNLM"/>
    </source>
</evidence>
<dbReference type="InterPro" id="IPR036291">
    <property type="entry name" value="NAD(P)-bd_dom_sf"/>
</dbReference>
<reference evidence="4" key="1">
    <citation type="submission" date="2023-01" db="EMBL/GenBank/DDBJ databases">
        <authorList>
            <person name="Van Ghelder C."/>
            <person name="Rancurel C."/>
        </authorList>
    </citation>
    <scope>NUCLEOTIDE SEQUENCE</scope>
    <source>
        <strain evidence="4">CNCM I-4278</strain>
    </source>
</reference>
<keyword evidence="5" id="KW-1185">Reference proteome</keyword>
<dbReference type="PANTHER" id="PTHR43618">
    <property type="entry name" value="7-ALPHA-HYDROXYSTEROID DEHYDROGENASE"/>
    <property type="match status" value="1"/>
</dbReference>
<evidence type="ECO:0000256" key="2">
    <source>
        <dbReference type="ARBA" id="ARBA00022857"/>
    </source>
</evidence>
<keyword evidence="2" id="KW-0521">NADP</keyword>
<dbReference type="Pfam" id="PF00106">
    <property type="entry name" value="adh_short"/>
    <property type="match status" value="1"/>
</dbReference>
<dbReference type="GO" id="GO:0016491">
    <property type="term" value="F:oxidoreductase activity"/>
    <property type="evidence" value="ECO:0007669"/>
    <property type="project" value="UniProtKB-KW"/>
</dbReference>
<keyword evidence="3" id="KW-0560">Oxidoreductase</keyword>
<accession>A0A9W4XR40</accession>
<evidence type="ECO:0000313" key="4">
    <source>
        <dbReference type="EMBL" id="CAI6340548.1"/>
    </source>
</evidence>
<organism evidence="4 5">
    <name type="scientific">Periconia digitata</name>
    <dbReference type="NCBI Taxonomy" id="1303443"/>
    <lineage>
        <taxon>Eukaryota</taxon>
        <taxon>Fungi</taxon>
        <taxon>Dikarya</taxon>
        <taxon>Ascomycota</taxon>
        <taxon>Pezizomycotina</taxon>
        <taxon>Dothideomycetes</taxon>
        <taxon>Pleosporomycetidae</taxon>
        <taxon>Pleosporales</taxon>
        <taxon>Massarineae</taxon>
        <taxon>Periconiaceae</taxon>
        <taxon>Periconia</taxon>
    </lineage>
</organism>
<gene>
    <name evidence="4" type="ORF">PDIGIT_LOCUS13728</name>
</gene>
<dbReference type="Proteomes" id="UP001152607">
    <property type="component" value="Unassembled WGS sequence"/>
</dbReference>
<comment type="caution">
    <text evidence="4">The sequence shown here is derived from an EMBL/GenBank/DDBJ whole genome shotgun (WGS) entry which is preliminary data.</text>
</comment>
<dbReference type="CDD" id="cd05233">
    <property type="entry name" value="SDR_c"/>
    <property type="match status" value="1"/>
</dbReference>
<dbReference type="InterPro" id="IPR052178">
    <property type="entry name" value="Sec_Metab_Biosynth_SDR"/>
</dbReference>
<protein>
    <recommendedName>
        <fullName evidence="6">NAD(P)-binding protein</fullName>
    </recommendedName>
</protein>
<dbReference type="InterPro" id="IPR002347">
    <property type="entry name" value="SDR_fam"/>
</dbReference>
<dbReference type="OrthoDB" id="2898618at2759"/>
<dbReference type="SUPFAM" id="SSF51735">
    <property type="entry name" value="NAD(P)-binding Rossmann-fold domains"/>
    <property type="match status" value="1"/>
</dbReference>
<dbReference type="EMBL" id="CAOQHR010000010">
    <property type="protein sequence ID" value="CAI6340548.1"/>
    <property type="molecule type" value="Genomic_DNA"/>
</dbReference>
<proteinExistence type="inferred from homology"/>
<evidence type="ECO:0000313" key="5">
    <source>
        <dbReference type="Proteomes" id="UP001152607"/>
    </source>
</evidence>
<dbReference type="AlphaFoldDB" id="A0A9W4XR40"/>
<evidence type="ECO:0000256" key="1">
    <source>
        <dbReference type="ARBA" id="ARBA00006484"/>
    </source>
</evidence>
<sequence length="369" mass="39455">MCIVCDVPECGFWLTPHPTPLAPRPPCTHANPHPGYSPLHAYPHHVRKLPPCPTATATVESVDSVPPYYLIVPLSVDDISCPWTLPSFRTSTTYRASLLQQGTHLLISAVDQSHHLQPKQTPPTAIMSTLDAAQLFSVKGLVAVVTGAGSGLGEIMAHALDVNGASKVFILGRREAKLKEAASKAKNGTLIPVACDISSKESLEAAVSAIEKQTPFINVLVANGGFLGEVTNMAPRPAEQTVNELQTELWNKQSFDDAGKVVSTNIAGSYFTFLAFLGLLGAGNTHADSIGKSGYLQSQFISTTSFGGLNRLEPPSYVYNASKAALNHLTKTLSSEFAKHNIRANAIAPGMFVTEMTEVRDGALHLSFR</sequence>
<name>A0A9W4XR40_9PLEO</name>